<dbReference type="AlphaFoldDB" id="A0A0F0ZVY4"/>
<comment type="caution">
    <text evidence="1">The sequence shown here is derived from an EMBL/GenBank/DDBJ whole genome shotgun (WGS) entry which is preliminary data.</text>
</comment>
<reference evidence="1 2" key="1">
    <citation type="submission" date="2015-03" db="EMBL/GenBank/DDBJ databases">
        <authorList>
            <person name="McCorrison J."/>
            <person name="Sanka R."/>
            <person name="Adams M."/>
            <person name="Brinkac L."/>
            <person name="Nierman W."/>
            <person name="Sutton G."/>
            <person name="Nelson K."/>
            <person name="Kiedrowski L."/>
            <person name="Guerrero D."/>
            <person name="Bonomo R."/>
        </authorList>
    </citation>
    <scope>NUCLEOTIDE SEQUENCE [LARGE SCALE GENOMIC DNA]</scope>
    <source>
        <strain evidence="1 2">35699</strain>
    </source>
</reference>
<dbReference type="Proteomes" id="UP000033352">
    <property type="component" value="Unassembled WGS sequence"/>
</dbReference>
<evidence type="ECO:0000313" key="1">
    <source>
        <dbReference type="EMBL" id="KJN13658.1"/>
    </source>
</evidence>
<dbReference type="InterPro" id="IPR037883">
    <property type="entry name" value="Knr4/Smi1-like_sf"/>
</dbReference>
<evidence type="ECO:0000313" key="2">
    <source>
        <dbReference type="Proteomes" id="UP000033352"/>
    </source>
</evidence>
<dbReference type="OrthoDB" id="1739659at2"/>
<dbReference type="SUPFAM" id="SSF160631">
    <property type="entry name" value="SMI1/KNR4-like"/>
    <property type="match status" value="1"/>
</dbReference>
<protein>
    <recommendedName>
        <fullName evidence="3">SMI1/KNR4 family protein</fullName>
    </recommendedName>
</protein>
<organism evidence="1 2">
    <name type="scientific">Enterobacter sichuanensis</name>
    <dbReference type="NCBI Taxonomy" id="2071710"/>
    <lineage>
        <taxon>Bacteria</taxon>
        <taxon>Pseudomonadati</taxon>
        <taxon>Pseudomonadota</taxon>
        <taxon>Gammaproteobacteria</taxon>
        <taxon>Enterobacterales</taxon>
        <taxon>Enterobacteriaceae</taxon>
        <taxon>Enterobacter</taxon>
        <taxon>Enterobacter cloacae complex</taxon>
    </lineage>
</organism>
<dbReference type="Gene3D" id="3.40.1580.10">
    <property type="entry name" value="SMI1/KNR4-like"/>
    <property type="match status" value="1"/>
</dbReference>
<sequence length="118" mass="13625">MEKQDLIDQLNEVEKIIHTSLPSEYKRFMIENVKDSYSYEIERANGGQLYVFNCFDLLERNNTYTIQSVEPDVLLIGQDGDLGYFLNLRKGTDEIYSLDLGALGSLDMDKESNSIFRL</sequence>
<dbReference type="RefSeq" id="WP_045286943.1">
    <property type="nucleotide sequence ID" value="NZ_JZYX01000101.1"/>
</dbReference>
<name>A0A0F0ZVY4_9ENTR</name>
<gene>
    <name evidence="1" type="ORF">SS37_24990</name>
</gene>
<proteinExistence type="predicted"/>
<evidence type="ECO:0008006" key="3">
    <source>
        <dbReference type="Google" id="ProtNLM"/>
    </source>
</evidence>
<dbReference type="PATRIC" id="fig|1619248.3.peg.267"/>
<dbReference type="EMBL" id="JZYX01000101">
    <property type="protein sequence ID" value="KJN13658.1"/>
    <property type="molecule type" value="Genomic_DNA"/>
</dbReference>
<accession>A0A0F0ZVY4</accession>